<organism evidence="1 2">
    <name type="scientific">Paraglomus brasilianum</name>
    <dbReference type="NCBI Taxonomy" id="144538"/>
    <lineage>
        <taxon>Eukaryota</taxon>
        <taxon>Fungi</taxon>
        <taxon>Fungi incertae sedis</taxon>
        <taxon>Mucoromycota</taxon>
        <taxon>Glomeromycotina</taxon>
        <taxon>Glomeromycetes</taxon>
        <taxon>Paraglomerales</taxon>
        <taxon>Paraglomeraceae</taxon>
        <taxon>Paraglomus</taxon>
    </lineage>
</organism>
<dbReference type="AlphaFoldDB" id="A0A9N9H1H1"/>
<gene>
    <name evidence="1" type="ORF">PBRASI_LOCUS9822</name>
</gene>
<evidence type="ECO:0000313" key="1">
    <source>
        <dbReference type="EMBL" id="CAG8641917.1"/>
    </source>
</evidence>
<feature type="non-terminal residue" evidence="1">
    <location>
        <position position="72"/>
    </location>
</feature>
<dbReference type="Proteomes" id="UP000789739">
    <property type="component" value="Unassembled WGS sequence"/>
</dbReference>
<accession>A0A9N9H1H1</accession>
<dbReference type="EMBL" id="CAJVPI010002363">
    <property type="protein sequence ID" value="CAG8641917.1"/>
    <property type="molecule type" value="Genomic_DNA"/>
</dbReference>
<reference evidence="1" key="1">
    <citation type="submission" date="2021-06" db="EMBL/GenBank/DDBJ databases">
        <authorList>
            <person name="Kallberg Y."/>
            <person name="Tangrot J."/>
            <person name="Rosling A."/>
        </authorList>
    </citation>
    <scope>NUCLEOTIDE SEQUENCE</scope>
    <source>
        <strain evidence="1">BR232B</strain>
    </source>
</reference>
<name>A0A9N9H1H1_9GLOM</name>
<sequence length="72" mass="8556">YASAHVWVENWEYYNSNDPSTENYSRAENFMLNFICKWSTEELEKPVYLAKNVALQETVGSLYPNTLHQHRQ</sequence>
<evidence type="ECO:0000313" key="2">
    <source>
        <dbReference type="Proteomes" id="UP000789739"/>
    </source>
</evidence>
<comment type="caution">
    <text evidence="1">The sequence shown here is derived from an EMBL/GenBank/DDBJ whole genome shotgun (WGS) entry which is preliminary data.</text>
</comment>
<protein>
    <submittedName>
        <fullName evidence="1">5032_t:CDS:1</fullName>
    </submittedName>
</protein>
<keyword evidence="2" id="KW-1185">Reference proteome</keyword>
<proteinExistence type="predicted"/>
<dbReference type="OrthoDB" id="406631at2759"/>